<feature type="region of interest" description="Disordered" evidence="3">
    <location>
        <begin position="529"/>
        <end position="563"/>
    </location>
</feature>
<dbReference type="CDD" id="cd07323">
    <property type="entry name" value="LAM"/>
    <property type="match status" value="1"/>
</dbReference>
<feature type="compositionally biased region" description="Basic and acidic residues" evidence="3">
    <location>
        <begin position="247"/>
        <end position="256"/>
    </location>
</feature>
<dbReference type="Pfam" id="PF05383">
    <property type="entry name" value="La"/>
    <property type="match status" value="1"/>
</dbReference>
<evidence type="ECO:0000313" key="6">
    <source>
        <dbReference type="Proteomes" id="UP000187609"/>
    </source>
</evidence>
<dbReference type="SUPFAM" id="SSF46785">
    <property type="entry name" value="Winged helix' DNA-binding domain"/>
    <property type="match status" value="1"/>
</dbReference>
<dbReference type="GO" id="GO:0005737">
    <property type="term" value="C:cytoplasm"/>
    <property type="evidence" value="ECO:0007669"/>
    <property type="project" value="UniProtKB-ARBA"/>
</dbReference>
<dbReference type="InterPro" id="IPR045180">
    <property type="entry name" value="La_dom_prot"/>
</dbReference>
<dbReference type="InterPro" id="IPR036388">
    <property type="entry name" value="WH-like_DNA-bd_sf"/>
</dbReference>
<dbReference type="InterPro" id="IPR036390">
    <property type="entry name" value="WH_DNA-bd_sf"/>
</dbReference>
<dbReference type="FunFam" id="1.10.10.10:FF:000131">
    <property type="entry name" value="la-related protein 1B isoform X2"/>
    <property type="match status" value="1"/>
</dbReference>
<accession>A0A314L9G3</accession>
<dbReference type="STRING" id="49451.A0A314L9G3"/>
<feature type="compositionally biased region" description="Polar residues" evidence="3">
    <location>
        <begin position="162"/>
        <end position="191"/>
    </location>
</feature>
<dbReference type="Proteomes" id="UP000187609">
    <property type="component" value="Unassembled WGS sequence"/>
</dbReference>
<dbReference type="Gene3D" id="1.10.10.10">
    <property type="entry name" value="Winged helix-like DNA-binding domain superfamily/Winged helix DNA-binding domain"/>
    <property type="match status" value="1"/>
</dbReference>
<reference evidence="5" key="1">
    <citation type="submission" date="2016-11" db="EMBL/GenBank/DDBJ databases">
        <title>The genome of Nicotiana attenuata.</title>
        <authorList>
            <person name="Xu S."/>
            <person name="Brockmoeller T."/>
            <person name="Gaquerel E."/>
            <person name="Navarro A."/>
            <person name="Kuhl H."/>
            <person name="Gase K."/>
            <person name="Ling Z."/>
            <person name="Zhou W."/>
            <person name="Kreitzer C."/>
            <person name="Stanke M."/>
            <person name="Tang H."/>
            <person name="Lyons E."/>
            <person name="Pandey P."/>
            <person name="Pandey S.P."/>
            <person name="Timmermann B."/>
            <person name="Baldwin I.T."/>
        </authorList>
    </citation>
    <scope>NUCLEOTIDE SEQUENCE [LARGE SCALE GENOMIC DNA]</scope>
    <source>
        <strain evidence="5">UT</strain>
    </source>
</reference>
<feature type="compositionally biased region" description="Polar residues" evidence="3">
    <location>
        <begin position="209"/>
        <end position="239"/>
    </location>
</feature>
<evidence type="ECO:0000313" key="5">
    <source>
        <dbReference type="EMBL" id="OIT38310.1"/>
    </source>
</evidence>
<comment type="caution">
    <text evidence="5">The sequence shown here is derived from an EMBL/GenBank/DDBJ whole genome shotgun (WGS) entry which is preliminary data.</text>
</comment>
<dbReference type="EMBL" id="MJEQ01000218">
    <property type="protein sequence ID" value="OIT38310.1"/>
    <property type="molecule type" value="Genomic_DNA"/>
</dbReference>
<feature type="compositionally biased region" description="Polar residues" evidence="3">
    <location>
        <begin position="141"/>
        <end position="155"/>
    </location>
</feature>
<evidence type="ECO:0000259" key="4">
    <source>
        <dbReference type="PROSITE" id="PS50961"/>
    </source>
</evidence>
<keyword evidence="6" id="KW-1185">Reference proteome</keyword>
<dbReference type="KEGG" id="nau:109239588"/>
<dbReference type="SMR" id="A0A314L9G3"/>
<protein>
    <submittedName>
        <fullName evidence="5">La-related protein 1c</fullName>
    </submittedName>
</protein>
<keyword evidence="1 2" id="KW-0694">RNA-binding</keyword>
<proteinExistence type="predicted"/>
<feature type="region of interest" description="Disordered" evidence="3">
    <location>
        <begin position="1"/>
        <end position="80"/>
    </location>
</feature>
<organism evidence="5 6">
    <name type="scientific">Nicotiana attenuata</name>
    <name type="common">Coyote tobacco</name>
    <dbReference type="NCBI Taxonomy" id="49451"/>
    <lineage>
        <taxon>Eukaryota</taxon>
        <taxon>Viridiplantae</taxon>
        <taxon>Streptophyta</taxon>
        <taxon>Embryophyta</taxon>
        <taxon>Tracheophyta</taxon>
        <taxon>Spermatophyta</taxon>
        <taxon>Magnoliopsida</taxon>
        <taxon>eudicotyledons</taxon>
        <taxon>Gunneridae</taxon>
        <taxon>Pentapetalae</taxon>
        <taxon>asterids</taxon>
        <taxon>lamiids</taxon>
        <taxon>Solanales</taxon>
        <taxon>Solanaceae</taxon>
        <taxon>Nicotianoideae</taxon>
        <taxon>Nicotianeae</taxon>
        <taxon>Nicotiana</taxon>
    </lineage>
</organism>
<feature type="domain" description="HTH La-type RNA-binding" evidence="4">
    <location>
        <begin position="392"/>
        <end position="481"/>
    </location>
</feature>
<feature type="compositionally biased region" description="Basic and acidic residues" evidence="3">
    <location>
        <begin position="300"/>
        <end position="313"/>
    </location>
</feature>
<feature type="compositionally biased region" description="Polar residues" evidence="3">
    <location>
        <begin position="529"/>
        <end position="538"/>
    </location>
</feature>
<dbReference type="GeneID" id="109239588"/>
<feature type="compositionally biased region" description="Low complexity" evidence="3">
    <location>
        <begin position="54"/>
        <end position="63"/>
    </location>
</feature>
<evidence type="ECO:0000256" key="2">
    <source>
        <dbReference type="PROSITE-ProRule" id="PRU00332"/>
    </source>
</evidence>
<dbReference type="PROSITE" id="PS50961">
    <property type="entry name" value="HTH_LA"/>
    <property type="match status" value="1"/>
</dbReference>
<feature type="region of interest" description="Disordered" evidence="3">
    <location>
        <begin position="94"/>
        <end position="325"/>
    </location>
</feature>
<feature type="compositionally biased region" description="Polar residues" evidence="3">
    <location>
        <begin position="94"/>
        <end position="103"/>
    </location>
</feature>
<evidence type="ECO:0000256" key="1">
    <source>
        <dbReference type="ARBA" id="ARBA00022884"/>
    </source>
</evidence>
<dbReference type="SMART" id="SM00715">
    <property type="entry name" value="LA"/>
    <property type="match status" value="1"/>
</dbReference>
<gene>
    <name evidence="5" type="primary">LARP1C_0</name>
    <name evidence="5" type="ORF">A4A49_07130</name>
</gene>
<dbReference type="PANTHER" id="PTHR22792">
    <property type="entry name" value="LUPUS LA PROTEIN-RELATED"/>
    <property type="match status" value="1"/>
</dbReference>
<dbReference type="OrthoDB" id="340227at2759"/>
<name>A0A314L9G3_NICAT</name>
<evidence type="ECO:0000256" key="3">
    <source>
        <dbReference type="SAM" id="MobiDB-lite"/>
    </source>
</evidence>
<dbReference type="InterPro" id="IPR006630">
    <property type="entry name" value="La_HTH"/>
</dbReference>
<feature type="compositionally biased region" description="Low complexity" evidence="3">
    <location>
        <begin position="104"/>
        <end position="113"/>
    </location>
</feature>
<dbReference type="GO" id="GO:0003723">
    <property type="term" value="F:RNA binding"/>
    <property type="evidence" value="ECO:0007669"/>
    <property type="project" value="UniProtKB-UniRule"/>
</dbReference>
<dbReference type="AlphaFoldDB" id="A0A314L9G3"/>
<sequence>MATAAPTPAHHSHRNNNPDTGAGGLNSPQYHRRSSAAARGVSSTWTQIVRSGESESAVAAASSSPPPPSLSPPASSEQIVQSDYTLSDDVATAGSATTEAQLESSDNSNNNVSKKQAWSKPSNGAAEVSPVMGAVSWPALSESTKASPKSPSSDSLKALSDGSVSVSQGTEMTSSSHRQANTNNANPNLISNHVGPTRQRSMKRGGGYSNHNASANGGFPQQQAQGSEVEIVTNNSGKSGNFGAESSSRDTSHRDGGQSGGFGSQSHGGNEHQHQRTSNRRGNVGPHPRGDGTYNHGYGGRRDQERGNQDWKPHRGWGNRDAPMQPHRVPARPFMGGPPHTSPPFIPPHMPVQPYRAPMVYPEVAPVYYFPGPLPDSFRMPMLSPVPPFFFHVPDPQMHTKIVNQIDYYFSDENLIKDTFLRRNMDEQGWVPVTLIAGFKKVMQLTDNIQLILDVMRSSTAVEVQGEKLRRRNDWKRWLIPPSVQNSTMAGPQSPQKSSPDFLAENLQRVAFDDKTIRHGTAEAYLSISSSAELSTPSERFGNEMGGQAGAQHVQPMPVGNPS</sequence>
<dbReference type="Gramene" id="OIT38310">
    <property type="protein sequence ID" value="OIT38310"/>
    <property type="gene ID" value="A4A49_07130"/>
</dbReference>
<dbReference type="PANTHER" id="PTHR22792:SF132">
    <property type="entry name" value="LA-RELATED PROTEIN 1"/>
    <property type="match status" value="1"/>
</dbReference>